<dbReference type="OrthoDB" id="6513427at2759"/>
<feature type="domain" description="PiggyBac transposable element-derived protein" evidence="1">
    <location>
        <begin position="1"/>
        <end position="167"/>
    </location>
</feature>
<dbReference type="EMBL" id="BGPR01010053">
    <property type="protein sequence ID" value="GBN43991.1"/>
    <property type="molecule type" value="Genomic_DNA"/>
</dbReference>
<organism evidence="2 3">
    <name type="scientific">Araneus ventricosus</name>
    <name type="common">Orbweaver spider</name>
    <name type="synonym">Epeira ventricosa</name>
    <dbReference type="NCBI Taxonomy" id="182803"/>
    <lineage>
        <taxon>Eukaryota</taxon>
        <taxon>Metazoa</taxon>
        <taxon>Ecdysozoa</taxon>
        <taxon>Arthropoda</taxon>
        <taxon>Chelicerata</taxon>
        <taxon>Arachnida</taxon>
        <taxon>Araneae</taxon>
        <taxon>Araneomorphae</taxon>
        <taxon>Entelegynae</taxon>
        <taxon>Araneoidea</taxon>
        <taxon>Araneidae</taxon>
        <taxon>Araneus</taxon>
    </lineage>
</organism>
<comment type="caution">
    <text evidence="2">The sequence shown here is derived from an EMBL/GenBank/DDBJ whole genome shotgun (WGS) entry which is preliminary data.</text>
</comment>
<name>A0A4Y2NXH0_ARAVE</name>
<dbReference type="Proteomes" id="UP000499080">
    <property type="component" value="Unassembled WGS sequence"/>
</dbReference>
<evidence type="ECO:0000313" key="3">
    <source>
        <dbReference type="Proteomes" id="UP000499080"/>
    </source>
</evidence>
<protein>
    <recommendedName>
        <fullName evidence="1">PiggyBac transposable element-derived protein domain-containing protein</fullName>
    </recommendedName>
</protein>
<sequence>MSRNRLRDIMENLRFGLKPTMTQRLETDKFAMVSDICNKFIDNCATSYKLGENLVVDERLFPSKARCKFIQYMPNKPDKFGIKFWMLVDVDSKFMCNAFPYLGKDKSRSETENVVIRFLNPHLNTGRNVTADNYFSSLSLAKRLKLKNISFVGTVGRHRKEIPNEVRK</sequence>
<dbReference type="InterPro" id="IPR029526">
    <property type="entry name" value="PGBD"/>
</dbReference>
<accession>A0A4Y2NXH0</accession>
<dbReference type="PANTHER" id="PTHR46599:SF6">
    <property type="entry name" value="DUAL SPECIFICITY PHOSPHATASE 26"/>
    <property type="match status" value="1"/>
</dbReference>
<dbReference type="PANTHER" id="PTHR46599">
    <property type="entry name" value="PIGGYBAC TRANSPOSABLE ELEMENT-DERIVED PROTEIN 4"/>
    <property type="match status" value="1"/>
</dbReference>
<keyword evidence="3" id="KW-1185">Reference proteome</keyword>
<gene>
    <name evidence="2" type="ORF">AVEN_174310_1</name>
</gene>
<evidence type="ECO:0000313" key="2">
    <source>
        <dbReference type="EMBL" id="GBN43991.1"/>
    </source>
</evidence>
<dbReference type="Pfam" id="PF13843">
    <property type="entry name" value="DDE_Tnp_1_7"/>
    <property type="match status" value="1"/>
</dbReference>
<proteinExistence type="predicted"/>
<dbReference type="AlphaFoldDB" id="A0A4Y2NXH0"/>
<evidence type="ECO:0000259" key="1">
    <source>
        <dbReference type="Pfam" id="PF13843"/>
    </source>
</evidence>
<reference evidence="2 3" key="1">
    <citation type="journal article" date="2019" name="Sci. Rep.">
        <title>Orb-weaving spider Araneus ventricosus genome elucidates the spidroin gene catalogue.</title>
        <authorList>
            <person name="Kono N."/>
            <person name="Nakamura H."/>
            <person name="Ohtoshi R."/>
            <person name="Moran D.A.P."/>
            <person name="Shinohara A."/>
            <person name="Yoshida Y."/>
            <person name="Fujiwara M."/>
            <person name="Mori M."/>
            <person name="Tomita M."/>
            <person name="Arakawa K."/>
        </authorList>
    </citation>
    <scope>NUCLEOTIDE SEQUENCE [LARGE SCALE GENOMIC DNA]</scope>
</reference>